<comment type="caution">
    <text evidence="3">The sequence shown here is derived from an EMBL/GenBank/DDBJ whole genome shotgun (WGS) entry which is preliminary data.</text>
</comment>
<dbReference type="InterPro" id="IPR036291">
    <property type="entry name" value="NAD(P)-bd_dom_sf"/>
</dbReference>
<dbReference type="EMBL" id="JAUTXT010000067">
    <property type="protein sequence ID" value="KAK3669950.1"/>
    <property type="molecule type" value="Genomic_DNA"/>
</dbReference>
<sequence>MPTHVVLGATGGTGSAILRYLLSSQIPDLRINILVRSKSKLLQAFPQLESTSSASISIFEGSISNEDVVKACLRHAETIYICVATNHASRKVEVAVTTAASLVAALGHLREVDRPEYKLPVVLFNRSLSLNSDAQLPIPGFVKKFTVFALWLIYEDLLKAGTIYEKAEKDGLLTHITADPPGLMDPERTETTGYKFVVRGKTSATINYADLGAALVELGQRRKEFEGTTIGISATGPVRVDVLSNLWIIFLGLKSRLSPF</sequence>
<dbReference type="InterPro" id="IPR051606">
    <property type="entry name" value="Polyketide_Oxido-like"/>
</dbReference>
<protein>
    <recommendedName>
        <fullName evidence="2">NAD(P)-binding domain-containing protein</fullName>
    </recommendedName>
</protein>
<dbReference type="AlphaFoldDB" id="A0AAE0TNA0"/>
<name>A0AAE0TNA0_9PEZI</name>
<evidence type="ECO:0000313" key="4">
    <source>
        <dbReference type="Proteomes" id="UP001274830"/>
    </source>
</evidence>
<evidence type="ECO:0000256" key="1">
    <source>
        <dbReference type="ARBA" id="ARBA00038376"/>
    </source>
</evidence>
<keyword evidence="4" id="KW-1185">Reference proteome</keyword>
<dbReference type="Pfam" id="PF13460">
    <property type="entry name" value="NAD_binding_10"/>
    <property type="match status" value="1"/>
</dbReference>
<dbReference type="Proteomes" id="UP001274830">
    <property type="component" value="Unassembled WGS sequence"/>
</dbReference>
<feature type="domain" description="NAD(P)-binding" evidence="2">
    <location>
        <begin position="8"/>
        <end position="100"/>
    </location>
</feature>
<comment type="similarity">
    <text evidence="1">Belongs to the avfA family.</text>
</comment>
<proteinExistence type="inferred from homology"/>
<dbReference type="InterPro" id="IPR016040">
    <property type="entry name" value="NAD(P)-bd_dom"/>
</dbReference>
<evidence type="ECO:0000259" key="2">
    <source>
        <dbReference type="Pfam" id="PF13460"/>
    </source>
</evidence>
<organism evidence="3 4">
    <name type="scientific">Recurvomyces mirabilis</name>
    <dbReference type="NCBI Taxonomy" id="574656"/>
    <lineage>
        <taxon>Eukaryota</taxon>
        <taxon>Fungi</taxon>
        <taxon>Dikarya</taxon>
        <taxon>Ascomycota</taxon>
        <taxon>Pezizomycotina</taxon>
        <taxon>Dothideomycetes</taxon>
        <taxon>Dothideomycetidae</taxon>
        <taxon>Mycosphaerellales</taxon>
        <taxon>Teratosphaeriaceae</taxon>
        <taxon>Recurvomyces</taxon>
    </lineage>
</organism>
<gene>
    <name evidence="3" type="ORF">LTR78_010201</name>
</gene>
<dbReference type="PANTHER" id="PTHR43355:SF2">
    <property type="entry name" value="FLAVIN REDUCTASE (NADPH)"/>
    <property type="match status" value="1"/>
</dbReference>
<dbReference type="GO" id="GO:0016646">
    <property type="term" value="F:oxidoreductase activity, acting on the CH-NH group of donors, NAD or NADP as acceptor"/>
    <property type="evidence" value="ECO:0007669"/>
    <property type="project" value="TreeGrafter"/>
</dbReference>
<dbReference type="PANTHER" id="PTHR43355">
    <property type="entry name" value="FLAVIN REDUCTASE (NADPH)"/>
    <property type="match status" value="1"/>
</dbReference>
<reference evidence="3" key="1">
    <citation type="submission" date="2023-07" db="EMBL/GenBank/DDBJ databases">
        <title>Black Yeasts Isolated from many extreme environments.</title>
        <authorList>
            <person name="Coleine C."/>
            <person name="Stajich J.E."/>
            <person name="Selbmann L."/>
        </authorList>
    </citation>
    <scope>NUCLEOTIDE SEQUENCE</scope>
    <source>
        <strain evidence="3">CCFEE 5485</strain>
    </source>
</reference>
<accession>A0AAE0TNA0</accession>
<evidence type="ECO:0000313" key="3">
    <source>
        <dbReference type="EMBL" id="KAK3669950.1"/>
    </source>
</evidence>
<dbReference type="SUPFAM" id="SSF51735">
    <property type="entry name" value="NAD(P)-binding Rossmann-fold domains"/>
    <property type="match status" value="1"/>
</dbReference>
<dbReference type="Gene3D" id="3.40.50.720">
    <property type="entry name" value="NAD(P)-binding Rossmann-like Domain"/>
    <property type="match status" value="1"/>
</dbReference>